<name>A0A328ZG95_9BURK</name>
<keyword evidence="3" id="KW-1185">Reference proteome</keyword>
<accession>A0A328ZG95</accession>
<evidence type="ECO:0000256" key="1">
    <source>
        <dbReference type="SAM" id="SignalP"/>
    </source>
</evidence>
<organism evidence="2 3">
    <name type="scientific">Paracidovorax anthurii</name>
    <dbReference type="NCBI Taxonomy" id="78229"/>
    <lineage>
        <taxon>Bacteria</taxon>
        <taxon>Pseudomonadati</taxon>
        <taxon>Pseudomonadota</taxon>
        <taxon>Betaproteobacteria</taxon>
        <taxon>Burkholderiales</taxon>
        <taxon>Comamonadaceae</taxon>
        <taxon>Paracidovorax</taxon>
    </lineage>
</organism>
<evidence type="ECO:0000313" key="2">
    <source>
        <dbReference type="EMBL" id="RAR83572.1"/>
    </source>
</evidence>
<gene>
    <name evidence="2" type="ORF">AX018_101481</name>
</gene>
<dbReference type="AlphaFoldDB" id="A0A328ZG95"/>
<feature type="signal peptide" evidence="1">
    <location>
        <begin position="1"/>
        <end position="45"/>
    </location>
</feature>
<proteinExistence type="predicted"/>
<evidence type="ECO:0000313" key="3">
    <source>
        <dbReference type="Proteomes" id="UP000248856"/>
    </source>
</evidence>
<feature type="chain" id="PRO_5016461399" evidence="1">
    <location>
        <begin position="46"/>
        <end position="154"/>
    </location>
</feature>
<comment type="caution">
    <text evidence="2">The sequence shown here is derived from an EMBL/GenBank/DDBJ whole genome shotgun (WGS) entry which is preliminary data.</text>
</comment>
<keyword evidence="1" id="KW-0732">Signal</keyword>
<dbReference type="Proteomes" id="UP000248856">
    <property type="component" value="Unassembled WGS sequence"/>
</dbReference>
<protein>
    <submittedName>
        <fullName evidence="2">Uncharacterized protein</fullName>
    </submittedName>
</protein>
<dbReference type="RefSeq" id="WP_245951493.1">
    <property type="nucleotide sequence ID" value="NZ_CBCSGC010000001.1"/>
</dbReference>
<reference evidence="2 3" key="1">
    <citation type="submission" date="2018-06" db="EMBL/GenBank/DDBJ databases">
        <title>Genomic Encyclopedia of Archaeal and Bacterial Type Strains, Phase II (KMG-II): from individual species to whole genera.</title>
        <authorList>
            <person name="Goeker M."/>
        </authorList>
    </citation>
    <scope>NUCLEOTIDE SEQUENCE [LARGE SCALE GENOMIC DNA]</scope>
    <source>
        <strain evidence="2 3">CFPB 3232</strain>
    </source>
</reference>
<dbReference type="EMBL" id="QLTA01000014">
    <property type="protein sequence ID" value="RAR83572.1"/>
    <property type="molecule type" value="Genomic_DNA"/>
</dbReference>
<sequence>MPREPACCALTCPLIRPLIHRSMVRRHALALAVCALAAAHAPLLAQTSPARGPLAPAGAAAPAGTAPGDSMPLADYLGLLRQIAPAAEDGARTYLAAARLRCGRELNTAELRLAMAQDGGDPVLMGLIRAAHQQDRGARQQLVAQVRCPSGGTR</sequence>